<dbReference type="Proteomes" id="UP001154282">
    <property type="component" value="Unassembled WGS sequence"/>
</dbReference>
<protein>
    <submittedName>
        <fullName evidence="2">Uncharacterized protein</fullName>
    </submittedName>
</protein>
<gene>
    <name evidence="2" type="ORF">LITE_LOCUS36659</name>
</gene>
<accession>A0AAV0P4L5</accession>
<reference evidence="2" key="1">
    <citation type="submission" date="2022-08" db="EMBL/GenBank/DDBJ databases">
        <authorList>
            <person name="Gutierrez-Valencia J."/>
        </authorList>
    </citation>
    <scope>NUCLEOTIDE SEQUENCE</scope>
</reference>
<evidence type="ECO:0000256" key="1">
    <source>
        <dbReference type="SAM" id="MobiDB-lite"/>
    </source>
</evidence>
<feature type="compositionally biased region" description="Pro residues" evidence="1">
    <location>
        <begin position="1"/>
        <end position="10"/>
    </location>
</feature>
<keyword evidence="3" id="KW-1185">Reference proteome</keyword>
<proteinExistence type="predicted"/>
<dbReference type="AlphaFoldDB" id="A0AAV0P4L5"/>
<evidence type="ECO:0000313" key="2">
    <source>
        <dbReference type="EMBL" id="CAI0465557.1"/>
    </source>
</evidence>
<organism evidence="2 3">
    <name type="scientific">Linum tenue</name>
    <dbReference type="NCBI Taxonomy" id="586396"/>
    <lineage>
        <taxon>Eukaryota</taxon>
        <taxon>Viridiplantae</taxon>
        <taxon>Streptophyta</taxon>
        <taxon>Embryophyta</taxon>
        <taxon>Tracheophyta</taxon>
        <taxon>Spermatophyta</taxon>
        <taxon>Magnoliopsida</taxon>
        <taxon>eudicotyledons</taxon>
        <taxon>Gunneridae</taxon>
        <taxon>Pentapetalae</taxon>
        <taxon>rosids</taxon>
        <taxon>fabids</taxon>
        <taxon>Malpighiales</taxon>
        <taxon>Linaceae</taxon>
        <taxon>Linum</taxon>
    </lineage>
</organism>
<comment type="caution">
    <text evidence="2">The sequence shown here is derived from an EMBL/GenBank/DDBJ whole genome shotgun (WGS) entry which is preliminary data.</text>
</comment>
<evidence type="ECO:0000313" key="3">
    <source>
        <dbReference type="Proteomes" id="UP001154282"/>
    </source>
</evidence>
<name>A0AAV0P4L5_9ROSI</name>
<feature type="region of interest" description="Disordered" evidence="1">
    <location>
        <begin position="1"/>
        <end position="36"/>
    </location>
</feature>
<sequence length="36" mass="3964">MTPSSPPLGPRRPRKGRTSAASAREGSRTRRRWAAT</sequence>
<dbReference type="EMBL" id="CAMGYJ010000008">
    <property type="protein sequence ID" value="CAI0465557.1"/>
    <property type="molecule type" value="Genomic_DNA"/>
</dbReference>